<dbReference type="GO" id="GO:0005737">
    <property type="term" value="C:cytoplasm"/>
    <property type="evidence" value="ECO:0007669"/>
    <property type="project" value="UniProtKB-SubCell"/>
</dbReference>
<dbReference type="SUPFAM" id="SSF51695">
    <property type="entry name" value="PLC-like phosphodiesterases"/>
    <property type="match status" value="1"/>
</dbReference>
<dbReference type="GO" id="GO:0051209">
    <property type="term" value="P:release of sequestered calcium ion into cytosol"/>
    <property type="evidence" value="ECO:0007669"/>
    <property type="project" value="TreeGrafter"/>
</dbReference>
<proteinExistence type="predicted"/>
<dbReference type="Gene3D" id="3.20.20.190">
    <property type="entry name" value="Phosphatidylinositol (PI) phosphodiesterase"/>
    <property type="match status" value="1"/>
</dbReference>
<feature type="compositionally biased region" description="Low complexity" evidence="15">
    <location>
        <begin position="347"/>
        <end position="367"/>
    </location>
</feature>
<dbReference type="FunFam" id="1.10.238.10:FF:000005">
    <property type="entry name" value="Phosphoinositide phospholipase C"/>
    <property type="match status" value="1"/>
</dbReference>
<dbReference type="EMBL" id="MUJZ01014904">
    <property type="protein sequence ID" value="OTF81186.1"/>
    <property type="molecule type" value="Genomic_DNA"/>
</dbReference>
<dbReference type="InterPro" id="IPR011992">
    <property type="entry name" value="EF-hand-dom_pair"/>
</dbReference>
<feature type="compositionally biased region" description="Basic and acidic residues" evidence="15">
    <location>
        <begin position="310"/>
        <end position="319"/>
    </location>
</feature>
<evidence type="ECO:0000256" key="10">
    <source>
        <dbReference type="ARBA" id="ARBA00023098"/>
    </source>
</evidence>
<feature type="domain" description="Phosphatidylinositol-specific phospholipase C X" evidence="16">
    <location>
        <begin position="149"/>
        <end position="299"/>
    </location>
</feature>
<protein>
    <recommendedName>
        <fullName evidence="4 14">Phosphoinositide phospholipase C</fullName>
        <ecNumber evidence="4 14">3.1.4.11</ecNumber>
    </recommendedName>
</protein>
<feature type="compositionally biased region" description="Polar residues" evidence="15">
    <location>
        <begin position="320"/>
        <end position="330"/>
    </location>
</feature>
<evidence type="ECO:0000256" key="4">
    <source>
        <dbReference type="ARBA" id="ARBA00012368"/>
    </source>
</evidence>
<evidence type="ECO:0000256" key="7">
    <source>
        <dbReference type="ARBA" id="ARBA00022801"/>
    </source>
</evidence>
<reference evidence="17 18" key="1">
    <citation type="submission" date="2017-03" db="EMBL/GenBank/DDBJ databases">
        <title>Genome Survey of Euroglyphus maynei.</title>
        <authorList>
            <person name="Arlian L.G."/>
            <person name="Morgan M.S."/>
            <person name="Rider S.D."/>
        </authorList>
    </citation>
    <scope>NUCLEOTIDE SEQUENCE [LARGE SCALE GENOMIC DNA]</scope>
    <source>
        <strain evidence="17">Arlian Lab</strain>
        <tissue evidence="17">Whole body</tissue>
    </source>
</reference>
<name>A0A1Y3BNL5_EURMA</name>
<organism evidence="17 18">
    <name type="scientific">Euroglyphus maynei</name>
    <name type="common">Mayne's house dust mite</name>
    <dbReference type="NCBI Taxonomy" id="6958"/>
    <lineage>
        <taxon>Eukaryota</taxon>
        <taxon>Metazoa</taxon>
        <taxon>Ecdysozoa</taxon>
        <taxon>Arthropoda</taxon>
        <taxon>Chelicerata</taxon>
        <taxon>Arachnida</taxon>
        <taxon>Acari</taxon>
        <taxon>Acariformes</taxon>
        <taxon>Sarcoptiformes</taxon>
        <taxon>Astigmata</taxon>
        <taxon>Psoroptidia</taxon>
        <taxon>Analgoidea</taxon>
        <taxon>Pyroglyphidae</taxon>
        <taxon>Pyroglyphinae</taxon>
        <taxon>Euroglyphus</taxon>
    </lineage>
</organism>
<keyword evidence="18" id="KW-1185">Reference proteome</keyword>
<keyword evidence="11" id="KW-1015">Disulfide bond</keyword>
<dbReference type="Pfam" id="PF09279">
    <property type="entry name" value="EF-hand_like"/>
    <property type="match status" value="1"/>
</dbReference>
<dbReference type="AlphaFoldDB" id="A0A1Y3BNL5"/>
<dbReference type="InterPro" id="IPR015359">
    <property type="entry name" value="PLC_EF-hand-like"/>
</dbReference>
<evidence type="ECO:0000256" key="5">
    <source>
        <dbReference type="ARBA" id="ARBA00022490"/>
    </source>
</evidence>
<comment type="caution">
    <text evidence="17">The sequence shown here is derived from an EMBL/GenBank/DDBJ whole genome shotgun (WGS) entry which is preliminary data.</text>
</comment>
<evidence type="ECO:0000256" key="3">
    <source>
        <dbReference type="ARBA" id="ARBA00004496"/>
    </source>
</evidence>
<feature type="region of interest" description="Disordered" evidence="15">
    <location>
        <begin position="297"/>
        <end position="333"/>
    </location>
</feature>
<feature type="region of interest" description="Disordered" evidence="15">
    <location>
        <begin position="347"/>
        <end position="411"/>
    </location>
</feature>
<keyword evidence="8" id="KW-0460">Magnesium</keyword>
<dbReference type="GO" id="GO:0004435">
    <property type="term" value="F:phosphatidylinositol-4,5-bisphosphate phospholipase C activity"/>
    <property type="evidence" value="ECO:0007669"/>
    <property type="project" value="UniProtKB-EC"/>
</dbReference>
<dbReference type="SMART" id="SM00148">
    <property type="entry name" value="PLCXc"/>
    <property type="match status" value="1"/>
</dbReference>
<evidence type="ECO:0000256" key="6">
    <source>
        <dbReference type="ARBA" id="ARBA00022723"/>
    </source>
</evidence>
<dbReference type="SUPFAM" id="SSF47473">
    <property type="entry name" value="EF-hand"/>
    <property type="match status" value="1"/>
</dbReference>
<dbReference type="Proteomes" id="UP000194236">
    <property type="component" value="Unassembled WGS sequence"/>
</dbReference>
<dbReference type="Pfam" id="PF00388">
    <property type="entry name" value="PI-PLC-X"/>
    <property type="match status" value="1"/>
</dbReference>
<dbReference type="InterPro" id="IPR000909">
    <property type="entry name" value="PLipase_C_PInositol-sp_X_dom"/>
</dbReference>
<keyword evidence="10 14" id="KW-0443">Lipid metabolism</keyword>
<evidence type="ECO:0000256" key="2">
    <source>
        <dbReference type="ARBA" id="ARBA00001195"/>
    </source>
</evidence>
<dbReference type="GO" id="GO:0016829">
    <property type="term" value="F:lyase activity"/>
    <property type="evidence" value="ECO:0007669"/>
    <property type="project" value="UniProtKB-KW"/>
</dbReference>
<comment type="subcellular location">
    <subcellularLocation>
        <location evidence="3">Cytoplasm</location>
    </subcellularLocation>
</comment>
<evidence type="ECO:0000313" key="18">
    <source>
        <dbReference type="Proteomes" id="UP000194236"/>
    </source>
</evidence>
<evidence type="ECO:0000256" key="12">
    <source>
        <dbReference type="ARBA" id="ARBA00023224"/>
    </source>
</evidence>
<dbReference type="InterPro" id="IPR001192">
    <property type="entry name" value="PI-PLC_fam"/>
</dbReference>
<feature type="compositionally biased region" description="Low complexity" evidence="15">
    <location>
        <begin position="378"/>
        <end position="391"/>
    </location>
</feature>
<evidence type="ECO:0000313" key="17">
    <source>
        <dbReference type="EMBL" id="OTF81186.1"/>
    </source>
</evidence>
<dbReference type="GO" id="GO:0048015">
    <property type="term" value="P:phosphatidylinositol-mediated signaling"/>
    <property type="evidence" value="ECO:0007669"/>
    <property type="project" value="TreeGrafter"/>
</dbReference>
<dbReference type="EC" id="3.1.4.11" evidence="4 14"/>
<dbReference type="GO" id="GO:0016042">
    <property type="term" value="P:lipid catabolic process"/>
    <property type="evidence" value="ECO:0007669"/>
    <property type="project" value="UniProtKB-KW"/>
</dbReference>
<keyword evidence="9 14" id="KW-0442">Lipid degradation</keyword>
<evidence type="ECO:0000256" key="1">
    <source>
        <dbReference type="ARBA" id="ARBA00000110"/>
    </source>
</evidence>
<feature type="compositionally biased region" description="Basic residues" evidence="15">
    <location>
        <begin position="300"/>
        <end position="309"/>
    </location>
</feature>
<dbReference type="InterPro" id="IPR017946">
    <property type="entry name" value="PLC-like_Pdiesterase_TIM-brl"/>
</dbReference>
<dbReference type="Gene3D" id="2.30.29.240">
    <property type="match status" value="1"/>
</dbReference>
<dbReference type="GO" id="GO:0046488">
    <property type="term" value="P:phosphatidylinositol metabolic process"/>
    <property type="evidence" value="ECO:0007669"/>
    <property type="project" value="TreeGrafter"/>
</dbReference>
<evidence type="ECO:0000256" key="13">
    <source>
        <dbReference type="ARBA" id="ARBA00023239"/>
    </source>
</evidence>
<keyword evidence="12" id="KW-0807">Transducer</keyword>
<dbReference type="PRINTS" id="PR00390">
    <property type="entry name" value="PHPHLIPASEC"/>
</dbReference>
<dbReference type="GO" id="GO:0046872">
    <property type="term" value="F:metal ion binding"/>
    <property type="evidence" value="ECO:0007669"/>
    <property type="project" value="UniProtKB-KW"/>
</dbReference>
<keyword evidence="5" id="KW-0963">Cytoplasm</keyword>
<comment type="catalytic activity">
    <reaction evidence="1">
        <text>an N-(acyl)-sphingosylphosphoethanolamine = an N-(acyl)-sphingosyl-1,3-cyclic phosphate + ethanolamine</text>
        <dbReference type="Rhea" id="RHEA:60648"/>
        <dbReference type="ChEBI" id="CHEBI:57603"/>
        <dbReference type="ChEBI" id="CHEBI:143891"/>
        <dbReference type="ChEBI" id="CHEBI:143892"/>
    </reaction>
</comment>
<sequence>MKMFANHKDDRKKIEKALESCSLSSAKNDSISLEKFDMNTFFNFYKHLICRNEVLEIFEKICCDHTYGNTKVMTVEQFVQFLNKEQRDPRLNEILYPYANLSRGMDLIEQHEPDPEISQKGFLSFDGFLRYLMSDDNAIIPSEKFDLNSDMDQPLSHYFINSSHNTYLTGHQLTGRSSVEIYRQCLLGGCRCIELDCWNGRSDDEPIITHGYTVVTDVPLKEVLEAIAESAFKTSHYPVILSFENHCSNKQQLAKMARYCRQIFGEMLLTEPLPSHPLKPGVPLPSPNLLLKKIIIKDKKEHKHSRRKSKNLESNHEESSNIPNVSTATSFDEVRPENTNQVNVAVSNKQQNHQQQQQQQSTSQQKTNDLETNENHSNDLNSSTDLNSNKNYSCDIEDPESGDSCSDDDEVMNEEQSISADLPVAKETADSPYVYRSEMSELVIYVQPIQFRAFDMAESKILFF</sequence>
<evidence type="ECO:0000256" key="9">
    <source>
        <dbReference type="ARBA" id="ARBA00022963"/>
    </source>
</evidence>
<gene>
    <name evidence="17" type="ORF">BLA29_005084</name>
</gene>
<evidence type="ECO:0000259" key="16">
    <source>
        <dbReference type="SMART" id="SM00148"/>
    </source>
</evidence>
<dbReference type="FunFam" id="3.20.20.190:FF:000084">
    <property type="match status" value="1"/>
</dbReference>
<evidence type="ECO:0000256" key="14">
    <source>
        <dbReference type="RuleBase" id="RU361133"/>
    </source>
</evidence>
<dbReference type="OrthoDB" id="6509509at2759"/>
<evidence type="ECO:0000256" key="11">
    <source>
        <dbReference type="ARBA" id="ARBA00023157"/>
    </source>
</evidence>
<accession>A0A1Y3BNL5</accession>
<keyword evidence="13" id="KW-0456">Lyase</keyword>
<keyword evidence="7 14" id="KW-0378">Hydrolase</keyword>
<comment type="catalytic activity">
    <reaction evidence="2 14">
        <text>a 1,2-diacyl-sn-glycero-3-phospho-(1D-myo-inositol-4,5-bisphosphate) + H2O = 1D-myo-inositol 1,4,5-trisphosphate + a 1,2-diacyl-sn-glycerol + H(+)</text>
        <dbReference type="Rhea" id="RHEA:33179"/>
        <dbReference type="ChEBI" id="CHEBI:15377"/>
        <dbReference type="ChEBI" id="CHEBI:15378"/>
        <dbReference type="ChEBI" id="CHEBI:17815"/>
        <dbReference type="ChEBI" id="CHEBI:58456"/>
        <dbReference type="ChEBI" id="CHEBI:203600"/>
        <dbReference type="EC" id="3.1.4.11"/>
    </reaction>
</comment>
<dbReference type="PANTHER" id="PTHR10336:SF149">
    <property type="entry name" value="1-PHOSPHATIDYLINOSITOL 4,5-BISPHOSPHATE PHOSPHODIESTERASE CLASSES I AND II"/>
    <property type="match status" value="1"/>
</dbReference>
<evidence type="ECO:0000256" key="8">
    <source>
        <dbReference type="ARBA" id="ARBA00022842"/>
    </source>
</evidence>
<evidence type="ECO:0000256" key="15">
    <source>
        <dbReference type="SAM" id="MobiDB-lite"/>
    </source>
</evidence>
<dbReference type="GO" id="GO:0007186">
    <property type="term" value="P:G protein-coupled receptor signaling pathway"/>
    <property type="evidence" value="ECO:0007669"/>
    <property type="project" value="TreeGrafter"/>
</dbReference>
<dbReference type="PANTHER" id="PTHR10336">
    <property type="entry name" value="PHOSPHOINOSITIDE-SPECIFIC PHOSPHOLIPASE C FAMILY PROTEIN"/>
    <property type="match status" value="1"/>
</dbReference>
<keyword evidence="6" id="KW-0479">Metal-binding</keyword>
<dbReference type="PROSITE" id="PS50007">
    <property type="entry name" value="PIPLC_X_DOMAIN"/>
    <property type="match status" value="1"/>
</dbReference>
<feature type="compositionally biased region" description="Acidic residues" evidence="15">
    <location>
        <begin position="395"/>
        <end position="411"/>
    </location>
</feature>
<dbReference type="Gene3D" id="1.10.238.10">
    <property type="entry name" value="EF-hand"/>
    <property type="match status" value="1"/>
</dbReference>